<dbReference type="InterPro" id="IPR056906">
    <property type="entry name" value="ORF2/G2P_dom"/>
</dbReference>
<dbReference type="AlphaFoldDB" id="X1DFR2"/>
<organism evidence="2">
    <name type="scientific">marine sediment metagenome</name>
    <dbReference type="NCBI Taxonomy" id="412755"/>
    <lineage>
        <taxon>unclassified sequences</taxon>
        <taxon>metagenomes</taxon>
        <taxon>ecological metagenomes</taxon>
    </lineage>
</organism>
<protein>
    <recommendedName>
        <fullName evidence="1">Replication-associated protein ORF2/G2P domain-containing protein</fullName>
    </recommendedName>
</protein>
<proteinExistence type="predicted"/>
<gene>
    <name evidence="2" type="ORF">S01H4_46094</name>
</gene>
<feature type="domain" description="Replication-associated protein ORF2/G2P" evidence="1">
    <location>
        <begin position="67"/>
        <end position="186"/>
    </location>
</feature>
<evidence type="ECO:0000313" key="2">
    <source>
        <dbReference type="EMBL" id="GAH03894.1"/>
    </source>
</evidence>
<feature type="non-terminal residue" evidence="2">
    <location>
        <position position="1"/>
    </location>
</feature>
<name>X1DFR2_9ZZZZ</name>
<feature type="non-terminal residue" evidence="2">
    <location>
        <position position="280"/>
    </location>
</feature>
<accession>X1DFR2</accession>
<evidence type="ECO:0000259" key="1">
    <source>
        <dbReference type="Pfam" id="PF23343"/>
    </source>
</evidence>
<reference evidence="2" key="1">
    <citation type="journal article" date="2014" name="Front. Microbiol.">
        <title>High frequency of phylogenetically diverse reductive dehalogenase-homologous genes in deep subseafloor sedimentary metagenomes.</title>
        <authorList>
            <person name="Kawai M."/>
            <person name="Futagami T."/>
            <person name="Toyoda A."/>
            <person name="Takaki Y."/>
            <person name="Nishi S."/>
            <person name="Hori S."/>
            <person name="Arai W."/>
            <person name="Tsubouchi T."/>
            <person name="Morono Y."/>
            <person name="Uchiyama I."/>
            <person name="Ito T."/>
            <person name="Fujiyama A."/>
            <person name="Inagaki F."/>
            <person name="Takami H."/>
        </authorList>
    </citation>
    <scope>NUCLEOTIDE SEQUENCE</scope>
    <source>
        <strain evidence="2">Expedition CK06-06</strain>
    </source>
</reference>
<dbReference type="Pfam" id="PF23343">
    <property type="entry name" value="REP_ORF2-G2P"/>
    <property type="match status" value="1"/>
</dbReference>
<comment type="caution">
    <text evidence="2">The sequence shown here is derived from an EMBL/GenBank/DDBJ whole genome shotgun (WGS) entry which is preliminary data.</text>
</comment>
<sequence>SHKVVGLIPSVPIADIQYKVAKASKRGNDVYNWRVRKRLKAMDKIKSKPHTLGYFARGIAKPLTAALFISLTYSGDISREEAWANVGADFDKYRARIYSKHGKFEFIRCWEAHPGSKKNNYVHRGYPHIHILMIFHDAEFKVFRHNRKYRITNKADFEWEHGFVDVQACRDLKDGISYIAKYIGKAHNLNTDNPSLLTLALTWLHGKRGWSMSRAFNDLIRTLHNPNKIDPLEVEPSPIKWYLMGFYGGYPLQLIMDDALLGFTKKILAPQYWQIYGSEG</sequence>
<dbReference type="EMBL" id="BART01025721">
    <property type="protein sequence ID" value="GAH03894.1"/>
    <property type="molecule type" value="Genomic_DNA"/>
</dbReference>